<evidence type="ECO:0000256" key="3">
    <source>
        <dbReference type="ARBA" id="ARBA00021872"/>
    </source>
</evidence>
<evidence type="ECO:0000259" key="12">
    <source>
        <dbReference type="PROSITE" id="PS51671"/>
    </source>
</evidence>
<dbReference type="PANTHER" id="PTHR21022">
    <property type="entry name" value="PREPHENATE DEHYDRATASE P PROTEIN"/>
    <property type="match status" value="1"/>
</dbReference>
<dbReference type="EMBL" id="AE008691">
    <property type="protein sequence ID" value="AAM24267.1"/>
    <property type="molecule type" value="Genomic_DNA"/>
</dbReference>
<evidence type="ECO:0000256" key="5">
    <source>
        <dbReference type="ARBA" id="ARBA00023141"/>
    </source>
</evidence>
<dbReference type="FunFam" id="3.30.70.260:FF:000012">
    <property type="entry name" value="Prephenate dehydratase"/>
    <property type="match status" value="1"/>
</dbReference>
<evidence type="ECO:0000313" key="14">
    <source>
        <dbReference type="Proteomes" id="UP000000555"/>
    </source>
</evidence>
<dbReference type="AlphaFoldDB" id="Q8RB13"/>
<evidence type="ECO:0000256" key="10">
    <source>
        <dbReference type="RuleBase" id="RU361254"/>
    </source>
</evidence>
<dbReference type="EC" id="4.2.1.51" evidence="2 10"/>
<dbReference type="InterPro" id="IPR002912">
    <property type="entry name" value="ACT_dom"/>
</dbReference>
<dbReference type="CDD" id="cd04905">
    <property type="entry name" value="ACT_CM-PDT"/>
    <property type="match status" value="1"/>
</dbReference>
<keyword evidence="6 10" id="KW-0584">Phenylalanine biosynthesis</keyword>
<dbReference type="PROSITE" id="PS00858">
    <property type="entry name" value="PREPHENATE_DEHYDR_2"/>
    <property type="match status" value="1"/>
</dbReference>
<dbReference type="SUPFAM" id="SSF53850">
    <property type="entry name" value="Periplasmic binding protein-like II"/>
    <property type="match status" value="1"/>
</dbReference>
<dbReference type="InterPro" id="IPR018528">
    <property type="entry name" value="Preph_deHydtase_CS"/>
</dbReference>
<dbReference type="PROSITE" id="PS51171">
    <property type="entry name" value="PREPHENATE_DEHYDR_3"/>
    <property type="match status" value="1"/>
</dbReference>
<keyword evidence="4 10" id="KW-0028">Amino-acid biosynthesis</keyword>
<dbReference type="GO" id="GO:0009094">
    <property type="term" value="P:L-phenylalanine biosynthetic process"/>
    <property type="evidence" value="ECO:0007669"/>
    <property type="project" value="UniProtKB-UniPathway"/>
</dbReference>
<dbReference type="eggNOG" id="COG0077">
    <property type="taxonomic scope" value="Bacteria"/>
</dbReference>
<dbReference type="SUPFAM" id="SSF55021">
    <property type="entry name" value="ACT-like"/>
    <property type="match status" value="1"/>
</dbReference>
<dbReference type="InterPro" id="IPR008242">
    <property type="entry name" value="Chor_mutase/pphenate_deHydtase"/>
</dbReference>
<sequence>MIRGCRMKVGYLGPKGTFSEEAVFKYIEGMKECEAIEFATIQDVVKSVAEGTCDEGILPVENSIEGSVNVSLDLLINDAEGILVRGEVIISISQCLICDDFIDFKDVHCILSHPQALAQCREYILNNFPTAEVKTTESTVKALLGVNAKKGIVAIGPERAAWLYNLKILEKDVQDIKENYTRFLVIAKRDSDYTGEDKTSIVFSVPNVPGSLYRALGVFAEKNINMTKIESRPSRKKFGEYVFWVDIEGHRKEERIKEALEDLKIKADFLKVIGSYPKFKMGK</sequence>
<feature type="domain" description="Prephenate dehydratase" evidence="11">
    <location>
        <begin position="8"/>
        <end position="188"/>
    </location>
</feature>
<dbReference type="PROSITE" id="PS00857">
    <property type="entry name" value="PREPHENATE_DEHYDR_1"/>
    <property type="match status" value="1"/>
</dbReference>
<keyword evidence="7 10" id="KW-0456">Lyase</keyword>
<evidence type="ECO:0000256" key="6">
    <source>
        <dbReference type="ARBA" id="ARBA00023222"/>
    </source>
</evidence>
<dbReference type="Pfam" id="PF01842">
    <property type="entry name" value="ACT"/>
    <property type="match status" value="1"/>
</dbReference>
<dbReference type="HOGENOM" id="CLU_035008_0_2_9"/>
<evidence type="ECO:0000259" key="11">
    <source>
        <dbReference type="PROSITE" id="PS51171"/>
    </source>
</evidence>
<evidence type="ECO:0000256" key="9">
    <source>
        <dbReference type="PIRSR" id="PIRSR001500-2"/>
    </source>
</evidence>
<comment type="pathway">
    <text evidence="1 10">Amino-acid biosynthesis; L-phenylalanine biosynthesis; phenylpyruvate from prephenate: step 1/1.</text>
</comment>
<reference evidence="13 14" key="1">
    <citation type="journal article" date="2002" name="Genome Res.">
        <title>A complete sequence of the T. tengcongensis genome.</title>
        <authorList>
            <person name="Bao Q."/>
            <person name="Tian Y."/>
            <person name="Li W."/>
            <person name="Xu Z."/>
            <person name="Xuan Z."/>
            <person name="Hu S."/>
            <person name="Dong W."/>
            <person name="Yang J."/>
            <person name="Chen Y."/>
            <person name="Xue Y."/>
            <person name="Xu Y."/>
            <person name="Lai X."/>
            <person name="Huang L."/>
            <person name="Dong X."/>
            <person name="Ma Y."/>
            <person name="Ling L."/>
            <person name="Tan H."/>
            <person name="Chen R."/>
            <person name="Wang J."/>
            <person name="Yu J."/>
            <person name="Yang H."/>
        </authorList>
    </citation>
    <scope>NUCLEOTIDE SEQUENCE [LARGE SCALE GENOMIC DNA]</scope>
    <source>
        <strain evidence="14">DSM 15242 / JCM 11007 / NBRC 100824 / MB4</strain>
    </source>
</reference>
<dbReference type="Gene3D" id="3.30.70.260">
    <property type="match status" value="1"/>
</dbReference>
<dbReference type="UniPathway" id="UPA00121">
    <property type="reaction ID" value="UER00345"/>
</dbReference>
<keyword evidence="14" id="KW-1185">Reference proteome</keyword>
<keyword evidence="5 10" id="KW-0057">Aromatic amino acid biosynthesis</keyword>
<dbReference type="Pfam" id="PF00800">
    <property type="entry name" value="PDT"/>
    <property type="match status" value="1"/>
</dbReference>
<evidence type="ECO:0000256" key="8">
    <source>
        <dbReference type="ARBA" id="ARBA00047848"/>
    </source>
</evidence>
<dbReference type="Gene3D" id="3.40.190.10">
    <property type="entry name" value="Periplasmic binding protein-like II"/>
    <property type="match status" value="2"/>
</dbReference>
<dbReference type="Proteomes" id="UP000000555">
    <property type="component" value="Chromosome"/>
</dbReference>
<dbReference type="GO" id="GO:0004664">
    <property type="term" value="F:prephenate dehydratase activity"/>
    <property type="evidence" value="ECO:0007669"/>
    <property type="project" value="UniProtKB-UniRule"/>
</dbReference>
<protein>
    <recommendedName>
        <fullName evidence="3 10">Prephenate dehydratase</fullName>
        <shortName evidence="10">PDT</shortName>
        <ecNumber evidence="2 10">4.2.1.51</ecNumber>
    </recommendedName>
</protein>
<gene>
    <name evidence="13" type="primary">PheA</name>
    <name evidence="10" type="synonym">pheA</name>
    <name evidence="13" type="ordered locus">TTE1012</name>
</gene>
<dbReference type="PIRSF" id="PIRSF001500">
    <property type="entry name" value="Chor_mut_pdt_Ppr"/>
    <property type="match status" value="1"/>
</dbReference>
<dbReference type="InterPro" id="IPR045865">
    <property type="entry name" value="ACT-like_dom_sf"/>
</dbReference>
<name>Q8RB13_CALS4</name>
<accession>Q8RB13</accession>
<dbReference type="GO" id="GO:0005737">
    <property type="term" value="C:cytoplasm"/>
    <property type="evidence" value="ECO:0007669"/>
    <property type="project" value="TreeGrafter"/>
</dbReference>
<evidence type="ECO:0000256" key="1">
    <source>
        <dbReference type="ARBA" id="ARBA00004741"/>
    </source>
</evidence>
<feature type="domain" description="ACT" evidence="12">
    <location>
        <begin position="200"/>
        <end position="277"/>
    </location>
</feature>
<organism evidence="13 14">
    <name type="scientific">Caldanaerobacter subterraneus subsp. tengcongensis (strain DSM 15242 / JCM 11007 / NBRC 100824 / MB4)</name>
    <name type="common">Thermoanaerobacter tengcongensis</name>
    <dbReference type="NCBI Taxonomy" id="273068"/>
    <lineage>
        <taxon>Bacteria</taxon>
        <taxon>Bacillati</taxon>
        <taxon>Bacillota</taxon>
        <taxon>Clostridia</taxon>
        <taxon>Thermoanaerobacterales</taxon>
        <taxon>Thermoanaerobacteraceae</taxon>
        <taxon>Caldanaerobacter</taxon>
    </lineage>
</organism>
<dbReference type="KEGG" id="tte:TTE1012"/>
<feature type="site" description="Essential for prephenate dehydratase activity" evidence="9">
    <location>
        <position position="181"/>
    </location>
</feature>
<evidence type="ECO:0000256" key="4">
    <source>
        <dbReference type="ARBA" id="ARBA00022605"/>
    </source>
</evidence>
<dbReference type="PROSITE" id="PS51671">
    <property type="entry name" value="ACT"/>
    <property type="match status" value="1"/>
</dbReference>
<dbReference type="NCBIfam" id="NF008865">
    <property type="entry name" value="PRK11898.1"/>
    <property type="match status" value="1"/>
</dbReference>
<evidence type="ECO:0000256" key="7">
    <source>
        <dbReference type="ARBA" id="ARBA00023239"/>
    </source>
</evidence>
<evidence type="ECO:0000256" key="2">
    <source>
        <dbReference type="ARBA" id="ARBA00013147"/>
    </source>
</evidence>
<proteinExistence type="predicted"/>
<dbReference type="CDD" id="cd13633">
    <property type="entry name" value="PBP2_Sa-PDT_like"/>
    <property type="match status" value="1"/>
</dbReference>
<comment type="catalytic activity">
    <reaction evidence="8 10">
        <text>prephenate + H(+) = 3-phenylpyruvate + CO2 + H2O</text>
        <dbReference type="Rhea" id="RHEA:21648"/>
        <dbReference type="ChEBI" id="CHEBI:15377"/>
        <dbReference type="ChEBI" id="CHEBI:15378"/>
        <dbReference type="ChEBI" id="CHEBI:16526"/>
        <dbReference type="ChEBI" id="CHEBI:18005"/>
        <dbReference type="ChEBI" id="CHEBI:29934"/>
        <dbReference type="EC" id="4.2.1.51"/>
    </reaction>
</comment>
<dbReference type="PANTHER" id="PTHR21022:SF19">
    <property type="entry name" value="PREPHENATE DEHYDRATASE-RELATED"/>
    <property type="match status" value="1"/>
</dbReference>
<dbReference type="InterPro" id="IPR001086">
    <property type="entry name" value="Preph_deHydtase"/>
</dbReference>
<dbReference type="STRING" id="273068.TTE1012"/>
<evidence type="ECO:0000313" key="13">
    <source>
        <dbReference type="EMBL" id="AAM24267.1"/>
    </source>
</evidence>